<evidence type="ECO:0000259" key="2">
    <source>
        <dbReference type="Pfam" id="PF19573"/>
    </source>
</evidence>
<accession>A0AA46W946</accession>
<name>A0AA46W946_CAPOC</name>
<dbReference type="SUPFAM" id="SSF56925">
    <property type="entry name" value="OMPA-like"/>
    <property type="match status" value="1"/>
</dbReference>
<dbReference type="AlphaFoldDB" id="A0AA46W946"/>
<protein>
    <submittedName>
        <fullName evidence="3">DUF6089 family protein</fullName>
    </submittedName>
</protein>
<dbReference type="InterPro" id="IPR045743">
    <property type="entry name" value="DUF6089"/>
</dbReference>
<gene>
    <name evidence="3" type="ORF">OL231_04335</name>
</gene>
<sequence length="231" mass="26203">MYRFIHITLILLAMHMASAQQHEIGVFLGGSNPISDVGRTYYLYPNKIAFGGIYKWNFHERMAVRVQVTKSELRANDVQSDIPGKRNRGFAYSSDITDLAVGTEFNFFSYRIGNLLDMPMTPYVFVGIAGLWHDDLYFDPSSPKPVEATDTTRRDFDVAVPVAFGFKAKITRRLVLGGEVAFRFALTNNVDGSAPERKSFTFGNIGRSYDWYAFSGLTLTYTFGEWPCYCR</sequence>
<reference evidence="3" key="1">
    <citation type="submission" date="2022-10" db="EMBL/GenBank/DDBJ databases">
        <title>Complete genome sequence of Capnocytophaga ochracea KCOM 2812 isolated from actinomycosis lesion.</title>
        <authorList>
            <person name="Kook J.-K."/>
            <person name="Park S.-N."/>
            <person name="Lim Y.K."/>
        </authorList>
    </citation>
    <scope>NUCLEOTIDE SEQUENCE</scope>
    <source>
        <strain evidence="3">KCOM 28121</strain>
    </source>
</reference>
<feature type="domain" description="DUF6089" evidence="2">
    <location>
        <begin position="3"/>
        <end position="230"/>
    </location>
</feature>
<proteinExistence type="predicted"/>
<dbReference type="GeneID" id="29674999"/>
<dbReference type="Proteomes" id="UP001163262">
    <property type="component" value="Chromosome"/>
</dbReference>
<dbReference type="EMBL" id="CP110230">
    <property type="protein sequence ID" value="UZD41774.1"/>
    <property type="molecule type" value="Genomic_DNA"/>
</dbReference>
<dbReference type="Gene3D" id="2.40.160.20">
    <property type="match status" value="1"/>
</dbReference>
<evidence type="ECO:0000256" key="1">
    <source>
        <dbReference type="SAM" id="SignalP"/>
    </source>
</evidence>
<keyword evidence="1" id="KW-0732">Signal</keyword>
<feature type="signal peptide" evidence="1">
    <location>
        <begin position="1"/>
        <end position="19"/>
    </location>
</feature>
<evidence type="ECO:0000313" key="3">
    <source>
        <dbReference type="EMBL" id="UZD41774.1"/>
    </source>
</evidence>
<evidence type="ECO:0000313" key="4">
    <source>
        <dbReference type="Proteomes" id="UP001163262"/>
    </source>
</evidence>
<dbReference type="Pfam" id="PF19573">
    <property type="entry name" value="DUF6089"/>
    <property type="match status" value="1"/>
</dbReference>
<organism evidence="3 4">
    <name type="scientific">Capnocytophaga ochracea</name>
    <dbReference type="NCBI Taxonomy" id="1018"/>
    <lineage>
        <taxon>Bacteria</taxon>
        <taxon>Pseudomonadati</taxon>
        <taxon>Bacteroidota</taxon>
        <taxon>Flavobacteriia</taxon>
        <taxon>Flavobacteriales</taxon>
        <taxon>Flavobacteriaceae</taxon>
        <taxon>Capnocytophaga</taxon>
    </lineage>
</organism>
<dbReference type="InterPro" id="IPR011250">
    <property type="entry name" value="OMP/PagP_B-barrel"/>
</dbReference>
<dbReference type="RefSeq" id="WP_034554165.1">
    <property type="nucleotide sequence ID" value="NZ_CP082870.1"/>
</dbReference>
<feature type="chain" id="PRO_5041307098" evidence="1">
    <location>
        <begin position="20"/>
        <end position="231"/>
    </location>
</feature>